<organism evidence="2 3">
    <name type="scientific">Monilinia laxa</name>
    <name type="common">Brown rot fungus</name>
    <name type="synonym">Sclerotinia laxa</name>
    <dbReference type="NCBI Taxonomy" id="61186"/>
    <lineage>
        <taxon>Eukaryota</taxon>
        <taxon>Fungi</taxon>
        <taxon>Dikarya</taxon>
        <taxon>Ascomycota</taxon>
        <taxon>Pezizomycotina</taxon>
        <taxon>Leotiomycetes</taxon>
        <taxon>Helotiales</taxon>
        <taxon>Sclerotiniaceae</taxon>
        <taxon>Monilinia</taxon>
    </lineage>
</organism>
<gene>
    <name evidence="2" type="ORF">EYC80_004100</name>
</gene>
<proteinExistence type="predicted"/>
<comment type="caution">
    <text evidence="2">The sequence shown here is derived from an EMBL/GenBank/DDBJ whole genome shotgun (WGS) entry which is preliminary data.</text>
</comment>
<protein>
    <submittedName>
        <fullName evidence="2">Uncharacterized protein</fullName>
    </submittedName>
</protein>
<reference evidence="2 3" key="1">
    <citation type="submission" date="2019-06" db="EMBL/GenBank/DDBJ databases">
        <title>Genome Sequence of the Brown Rot Fungal Pathogen Monilinia laxa.</title>
        <authorList>
            <person name="De Miccolis Angelini R.M."/>
            <person name="Landi L."/>
            <person name="Abate D."/>
            <person name="Pollastro S."/>
            <person name="Romanazzi G."/>
            <person name="Faretra F."/>
        </authorList>
    </citation>
    <scope>NUCLEOTIDE SEQUENCE [LARGE SCALE GENOMIC DNA]</scope>
    <source>
        <strain evidence="2 3">Mlax316</strain>
    </source>
</reference>
<evidence type="ECO:0000313" key="2">
    <source>
        <dbReference type="EMBL" id="KAB8304746.1"/>
    </source>
</evidence>
<name>A0A5N6KLW5_MONLA</name>
<evidence type="ECO:0000256" key="1">
    <source>
        <dbReference type="SAM" id="MobiDB-lite"/>
    </source>
</evidence>
<keyword evidence="3" id="KW-1185">Reference proteome</keyword>
<accession>A0A5N6KLW5</accession>
<evidence type="ECO:0000313" key="3">
    <source>
        <dbReference type="Proteomes" id="UP000326757"/>
    </source>
</evidence>
<dbReference type="AlphaFoldDB" id="A0A5N6KLW5"/>
<dbReference type="Proteomes" id="UP000326757">
    <property type="component" value="Unassembled WGS sequence"/>
</dbReference>
<feature type="compositionally biased region" description="Polar residues" evidence="1">
    <location>
        <begin position="1"/>
        <end position="10"/>
    </location>
</feature>
<dbReference type="EMBL" id="VIGI01000001">
    <property type="protein sequence ID" value="KAB8304746.1"/>
    <property type="molecule type" value="Genomic_DNA"/>
</dbReference>
<sequence length="161" mass="17606">MSHTRATNQPFDPIASSKSSKRCNANEKKHLILNSQFQIQAAMPRALNPFQFCGSENPSYKPGMTLPLIPLMAAIIGLSLSSGIPQTQNLEVTPIPFPCPFRNFLSQRFPRASAGTTLLPLHQDVATAGVALEDIVWFHSTASLSLHGDPDVVSTVFRQYT</sequence>
<feature type="region of interest" description="Disordered" evidence="1">
    <location>
        <begin position="1"/>
        <end position="21"/>
    </location>
</feature>